<keyword evidence="6" id="KW-0460">Magnesium</keyword>
<dbReference type="STRING" id="991905.SL003B_1164"/>
<keyword evidence="4" id="KW-0548">Nucleotidyltransferase</keyword>
<gene>
    <name evidence="9" type="primary">papS</name>
    <name evidence="9" type="ordered locus">SL003B_1164</name>
</gene>
<evidence type="ECO:0000256" key="1">
    <source>
        <dbReference type="ARBA" id="ARBA00001946"/>
    </source>
</evidence>
<dbReference type="eggNOG" id="COG0617">
    <property type="taxonomic scope" value="Bacteria"/>
</dbReference>
<dbReference type="PATRIC" id="fig|991905.3.peg.1187"/>
<evidence type="ECO:0000256" key="2">
    <source>
        <dbReference type="ARBA" id="ARBA00022679"/>
    </source>
</evidence>
<evidence type="ECO:0000259" key="8">
    <source>
        <dbReference type="Pfam" id="PF01743"/>
    </source>
</evidence>
<keyword evidence="10" id="KW-1185">Reference proteome</keyword>
<dbReference type="HOGENOM" id="CLU_015961_2_3_5"/>
<evidence type="ECO:0000256" key="7">
    <source>
        <dbReference type="RuleBase" id="RU003953"/>
    </source>
</evidence>
<dbReference type="GO" id="GO:0046872">
    <property type="term" value="F:metal ion binding"/>
    <property type="evidence" value="ECO:0007669"/>
    <property type="project" value="UniProtKB-KW"/>
</dbReference>
<dbReference type="Gene3D" id="3.30.460.10">
    <property type="entry name" value="Beta Polymerase, domain 2"/>
    <property type="match status" value="1"/>
</dbReference>
<evidence type="ECO:0000256" key="4">
    <source>
        <dbReference type="ARBA" id="ARBA00022695"/>
    </source>
</evidence>
<dbReference type="GO" id="GO:0000049">
    <property type="term" value="F:tRNA binding"/>
    <property type="evidence" value="ECO:0007669"/>
    <property type="project" value="TreeGrafter"/>
</dbReference>
<dbReference type="InterPro" id="IPR050264">
    <property type="entry name" value="Bact_CCA-adding_enz_type3_sf"/>
</dbReference>
<dbReference type="InterPro" id="IPR043519">
    <property type="entry name" value="NT_sf"/>
</dbReference>
<feature type="domain" description="Poly A polymerase head" evidence="8">
    <location>
        <begin position="30"/>
        <end position="151"/>
    </location>
</feature>
<comment type="cofactor">
    <cofactor evidence="1">
        <name>Mg(2+)</name>
        <dbReference type="ChEBI" id="CHEBI:18420"/>
    </cofactor>
</comment>
<dbReference type="Gene3D" id="1.10.3090.10">
    <property type="entry name" value="cca-adding enzyme, domain 2"/>
    <property type="match status" value="1"/>
</dbReference>
<keyword evidence="7" id="KW-0694">RNA-binding</keyword>
<comment type="similarity">
    <text evidence="7">Belongs to the tRNA nucleotidyltransferase/poly(A) polymerase family.</text>
</comment>
<evidence type="ECO:0000256" key="3">
    <source>
        <dbReference type="ARBA" id="ARBA00022694"/>
    </source>
</evidence>
<dbReference type="Proteomes" id="UP000008130">
    <property type="component" value="Chromosome"/>
</dbReference>
<dbReference type="GO" id="GO:0008033">
    <property type="term" value="P:tRNA processing"/>
    <property type="evidence" value="ECO:0007669"/>
    <property type="project" value="UniProtKB-KW"/>
</dbReference>
<name>F2IZN6_POLGS</name>
<dbReference type="SUPFAM" id="SSF81301">
    <property type="entry name" value="Nucleotidyltransferase"/>
    <property type="match status" value="1"/>
</dbReference>
<dbReference type="RefSeq" id="WP_013651910.1">
    <property type="nucleotide sequence ID" value="NC_015259.1"/>
</dbReference>
<dbReference type="EMBL" id="CP002568">
    <property type="protein sequence ID" value="ADZ69593.1"/>
    <property type="molecule type" value="Genomic_DNA"/>
</dbReference>
<dbReference type="InterPro" id="IPR002646">
    <property type="entry name" value="PolA_pol_head_dom"/>
</dbReference>
<evidence type="ECO:0000256" key="6">
    <source>
        <dbReference type="ARBA" id="ARBA00022842"/>
    </source>
</evidence>
<dbReference type="CDD" id="cd05398">
    <property type="entry name" value="NT_ClassII-CCAase"/>
    <property type="match status" value="1"/>
</dbReference>
<protein>
    <submittedName>
        <fullName evidence="9">tRNA nucleotidyltransferase/poly(A) polymerase family protein</fullName>
    </submittedName>
</protein>
<evidence type="ECO:0000313" key="10">
    <source>
        <dbReference type="Proteomes" id="UP000008130"/>
    </source>
</evidence>
<dbReference type="GO" id="GO:0016779">
    <property type="term" value="F:nucleotidyltransferase activity"/>
    <property type="evidence" value="ECO:0007669"/>
    <property type="project" value="UniProtKB-KW"/>
</dbReference>
<keyword evidence="3" id="KW-0819">tRNA processing</keyword>
<evidence type="ECO:0000313" key="9">
    <source>
        <dbReference type="EMBL" id="ADZ69593.1"/>
    </source>
</evidence>
<dbReference type="PANTHER" id="PTHR46173">
    <property type="entry name" value="CCA TRNA NUCLEOTIDYLTRANSFERASE 1, MITOCHONDRIAL"/>
    <property type="match status" value="1"/>
</dbReference>
<dbReference type="AlphaFoldDB" id="F2IZN6"/>
<reference evidence="9 10" key="1">
    <citation type="journal article" date="2011" name="J. Bacteriol.">
        <title>Complete genome sequence of Polymorphum gilvum SL003B-26A1T, a crude oil-degrading bacterium from oil-polluted saline soil.</title>
        <authorList>
            <person name="Li S.G."/>
            <person name="Tang Y.Q."/>
            <person name="Nie Y."/>
            <person name="Cai M."/>
            <person name="Wu X.L."/>
        </authorList>
    </citation>
    <scope>NUCLEOTIDE SEQUENCE [LARGE SCALE GENOMIC DNA]</scope>
    <source>
        <strain evidence="10">LMG 25793 / CGMCC 1.9160 / SL003B-26A1</strain>
    </source>
</reference>
<dbReference type="OrthoDB" id="9805698at2"/>
<dbReference type="SUPFAM" id="SSF81891">
    <property type="entry name" value="Poly A polymerase C-terminal region-like"/>
    <property type="match status" value="1"/>
</dbReference>
<dbReference type="Pfam" id="PF01743">
    <property type="entry name" value="PolyA_pol"/>
    <property type="match status" value="1"/>
</dbReference>
<proteinExistence type="inferred from homology"/>
<dbReference type="KEGG" id="pgv:SL003B_1164"/>
<accession>F2IZN6</accession>
<evidence type="ECO:0000256" key="5">
    <source>
        <dbReference type="ARBA" id="ARBA00022723"/>
    </source>
</evidence>
<organism evidence="9 10">
    <name type="scientific">Polymorphum gilvum (strain LMG 25793 / CGMCC 1.9160 / SL003B-26A1)</name>
    <dbReference type="NCBI Taxonomy" id="991905"/>
    <lineage>
        <taxon>Bacteria</taxon>
        <taxon>Pseudomonadati</taxon>
        <taxon>Pseudomonadota</taxon>
        <taxon>Alphaproteobacteria</taxon>
        <taxon>Rhodobacterales</taxon>
        <taxon>Paracoccaceae</taxon>
        <taxon>Polymorphum</taxon>
    </lineage>
</organism>
<keyword evidence="2 7" id="KW-0808">Transferase</keyword>
<keyword evidence="5" id="KW-0479">Metal-binding</keyword>
<dbReference type="PANTHER" id="PTHR46173:SF1">
    <property type="entry name" value="CCA TRNA NUCLEOTIDYLTRANSFERASE 1, MITOCHONDRIAL"/>
    <property type="match status" value="1"/>
</dbReference>
<sequence length="410" mass="44910">MRSLSDAPWLTAQSIQQVFEALEQDGDEARAVGGAVRNTLLGVPVADVDIATTAEPATVMKRALAHGLKPVPTGIDHGTVTVVSSGIAYEVTTLREDVETFGRHAVVRFGRDWSHDARRRDFTMNALYVDRHGRIDDPIGGYEDCLARRVRFIGDAAERIREDYLRILRFFRIHAAYGVGQPDPDGLHAAIRARDGLRRLSAERVGMEVKRLVTTAGAPGVIRLMESCGILEIVTGGVGRLVDFEALRRLDRVAPEAQEAPVCLVALSGFVEEDLDRLVSRFRLSNAERERMMRAHRAAAQLAHGADERGIRGVLFTDGRQPAIDGALLAWARSGGEAYDETWKSLLGLARNWPIPMFPVGGRDLLKQGVAAGPALGAVLARLRAAFMDSDYTMTREDLLRLAEDTRGTA</sequence>